<dbReference type="PROSITE" id="PS00523">
    <property type="entry name" value="SULFATASE_1"/>
    <property type="match status" value="1"/>
</dbReference>
<dbReference type="CDD" id="cd16029">
    <property type="entry name" value="4-S"/>
    <property type="match status" value="1"/>
</dbReference>
<dbReference type="GO" id="GO:0046872">
    <property type="term" value="F:metal ion binding"/>
    <property type="evidence" value="ECO:0007669"/>
    <property type="project" value="UniProtKB-KW"/>
</dbReference>
<evidence type="ECO:0000256" key="1">
    <source>
        <dbReference type="ARBA" id="ARBA00001913"/>
    </source>
</evidence>
<evidence type="ECO:0000256" key="7">
    <source>
        <dbReference type="SAM" id="MobiDB-lite"/>
    </source>
</evidence>
<dbReference type="InterPro" id="IPR047115">
    <property type="entry name" value="ARSB"/>
</dbReference>
<keyword evidence="11" id="KW-1185">Reference proteome</keyword>
<dbReference type="GeneTree" id="ENSGT00940000158270"/>
<comment type="similarity">
    <text evidence="2">Belongs to the sulfatase family.</text>
</comment>
<feature type="signal peptide" evidence="8">
    <location>
        <begin position="1"/>
        <end position="34"/>
    </location>
</feature>
<keyword evidence="5" id="KW-0106">Calcium</keyword>
<organism evidence="10 11">
    <name type="scientific">Eptatretus burgeri</name>
    <name type="common">Inshore hagfish</name>
    <dbReference type="NCBI Taxonomy" id="7764"/>
    <lineage>
        <taxon>Eukaryota</taxon>
        <taxon>Metazoa</taxon>
        <taxon>Chordata</taxon>
        <taxon>Craniata</taxon>
        <taxon>Vertebrata</taxon>
        <taxon>Cyclostomata</taxon>
        <taxon>Myxini</taxon>
        <taxon>Myxiniformes</taxon>
        <taxon>Myxinidae</taxon>
        <taxon>Eptatretinae</taxon>
        <taxon>Eptatretus</taxon>
    </lineage>
</organism>
<dbReference type="PROSITE" id="PS00149">
    <property type="entry name" value="SULFATASE_2"/>
    <property type="match status" value="1"/>
</dbReference>
<dbReference type="Gene3D" id="3.40.720.10">
    <property type="entry name" value="Alkaline Phosphatase, subunit A"/>
    <property type="match status" value="1"/>
</dbReference>
<dbReference type="FunFam" id="3.40.720.10:FF:000007">
    <property type="entry name" value="Arylsulfatase family, member J"/>
    <property type="match status" value="1"/>
</dbReference>
<name>A0A8C4R346_EPTBU</name>
<protein>
    <submittedName>
        <fullName evidence="10">Arylsulfatase B</fullName>
    </submittedName>
</protein>
<dbReference type="Gene3D" id="3.30.1120.10">
    <property type="match status" value="1"/>
</dbReference>
<accession>A0A8C4R346</accession>
<keyword evidence="6" id="KW-0325">Glycoprotein</keyword>
<dbReference type="OMA" id="HEHCVFI"/>
<dbReference type="SUPFAM" id="SSF53649">
    <property type="entry name" value="Alkaline phosphatase-like"/>
    <property type="match status" value="1"/>
</dbReference>
<dbReference type="InterPro" id="IPR017850">
    <property type="entry name" value="Alkaline_phosphatase_core_sf"/>
</dbReference>
<proteinExistence type="inferred from homology"/>
<dbReference type="InterPro" id="IPR024607">
    <property type="entry name" value="Sulfatase_CS"/>
</dbReference>
<feature type="chain" id="PRO_5034095073" evidence="8">
    <location>
        <begin position="35"/>
        <end position="528"/>
    </location>
</feature>
<dbReference type="GO" id="GO:0008484">
    <property type="term" value="F:sulfuric ester hydrolase activity"/>
    <property type="evidence" value="ECO:0007669"/>
    <property type="project" value="InterPro"/>
</dbReference>
<evidence type="ECO:0000256" key="3">
    <source>
        <dbReference type="ARBA" id="ARBA00022723"/>
    </source>
</evidence>
<dbReference type="Pfam" id="PF00884">
    <property type="entry name" value="Sulfatase"/>
    <property type="match status" value="1"/>
</dbReference>
<dbReference type="PANTHER" id="PTHR10342">
    <property type="entry name" value="ARYLSULFATASE"/>
    <property type="match status" value="1"/>
</dbReference>
<dbReference type="PANTHER" id="PTHR10342:SF274">
    <property type="entry name" value="ARYLSULFATASE B"/>
    <property type="match status" value="1"/>
</dbReference>
<evidence type="ECO:0000256" key="4">
    <source>
        <dbReference type="ARBA" id="ARBA00022801"/>
    </source>
</evidence>
<reference evidence="10" key="2">
    <citation type="submission" date="2025-09" db="UniProtKB">
        <authorList>
            <consortium name="Ensembl"/>
        </authorList>
    </citation>
    <scope>IDENTIFICATION</scope>
</reference>
<evidence type="ECO:0000259" key="9">
    <source>
        <dbReference type="Pfam" id="PF00884"/>
    </source>
</evidence>
<keyword evidence="3" id="KW-0479">Metal-binding</keyword>
<keyword evidence="4" id="KW-0378">Hydrolase</keyword>
<feature type="region of interest" description="Disordered" evidence="7">
    <location>
        <begin position="499"/>
        <end position="528"/>
    </location>
</feature>
<evidence type="ECO:0000256" key="5">
    <source>
        <dbReference type="ARBA" id="ARBA00022837"/>
    </source>
</evidence>
<evidence type="ECO:0000256" key="2">
    <source>
        <dbReference type="ARBA" id="ARBA00008779"/>
    </source>
</evidence>
<evidence type="ECO:0000313" key="11">
    <source>
        <dbReference type="Proteomes" id="UP000694388"/>
    </source>
</evidence>
<keyword evidence="8" id="KW-0732">Signal</keyword>
<dbReference type="Proteomes" id="UP000694388">
    <property type="component" value="Unplaced"/>
</dbReference>
<reference evidence="10" key="1">
    <citation type="submission" date="2025-08" db="UniProtKB">
        <authorList>
            <consortium name="Ensembl"/>
        </authorList>
    </citation>
    <scope>IDENTIFICATION</scope>
</reference>
<evidence type="ECO:0000256" key="8">
    <source>
        <dbReference type="SAM" id="SignalP"/>
    </source>
</evidence>
<sequence>MHIMTSRGLIPFPQPAVQRLFFLVVAVILPLSQTQRPPHIVFILADDLGWADVGYHGSEIHTPVLDELSASGLRLDNYYVQPICTPSRSQLMTGRYQIHTGLQHSIIWPCQPHCLPLGETLLPELLADAGYATHMVGKWHLGMVRQNCLPTHRGFHTYFGYLLGSEDYYSHNRCVAITGTNITRCALDLRDGDNVARNYCGIYSTHLFTQRAEHIIAQHNPNKPMFLYMAFQSVHSPLEVPKQYTAPYGFIKDARRRKYAGMVSALDEAVGNLTAALRAAGLWDNTLLVFSTDNGGQTLQGGNNWPLRGRKATLWEGGVRGVGFVAGPAVSQRPGVSRDLLHISDWFPTLVRVAGGKTTRSYPLDGYNVWETLSHGTPSPRKEILHNIDPLYRYTPCMCNDEDEIPCAFTSRTPVEFNISMHAALRFHNWKILTGNPGCGKWFPPPHLGSRPKGPEEVLRNDPPMVQLFDIEKDPEERHDVAQDHPDVVSKLLKKLQQYQRGATSPSYPPDDPRCDPGKGAAWGPWRK</sequence>
<feature type="domain" description="Sulfatase N-terminal" evidence="9">
    <location>
        <begin position="38"/>
        <end position="355"/>
    </location>
</feature>
<dbReference type="AlphaFoldDB" id="A0A8C4R346"/>
<evidence type="ECO:0000313" key="10">
    <source>
        <dbReference type="Ensembl" id="ENSEBUP00000023408.1"/>
    </source>
</evidence>
<dbReference type="Ensembl" id="ENSEBUT00000023984.1">
    <property type="protein sequence ID" value="ENSEBUP00000023408.1"/>
    <property type="gene ID" value="ENSEBUG00000014418.1"/>
</dbReference>
<comment type="cofactor">
    <cofactor evidence="1">
        <name>Ca(2+)</name>
        <dbReference type="ChEBI" id="CHEBI:29108"/>
    </cofactor>
</comment>
<evidence type="ECO:0000256" key="6">
    <source>
        <dbReference type="ARBA" id="ARBA00023180"/>
    </source>
</evidence>
<dbReference type="InterPro" id="IPR000917">
    <property type="entry name" value="Sulfatase_N"/>
</dbReference>